<comment type="caution">
    <text evidence="2">The sequence shown here is derived from an EMBL/GenBank/DDBJ whole genome shotgun (WGS) entry which is preliminary data.</text>
</comment>
<dbReference type="EMBL" id="BMAT01001355">
    <property type="protein sequence ID" value="GFR83720.1"/>
    <property type="molecule type" value="Genomic_DNA"/>
</dbReference>
<evidence type="ECO:0000256" key="1">
    <source>
        <dbReference type="SAM" id="MobiDB-lite"/>
    </source>
</evidence>
<gene>
    <name evidence="2" type="ORF">ElyMa_000655000</name>
</gene>
<dbReference type="PANTHER" id="PTHR46060">
    <property type="entry name" value="MARINER MOS1 TRANSPOSASE-LIKE PROTEIN"/>
    <property type="match status" value="1"/>
</dbReference>
<sequence>MRSSEIHKEIAETYNEGAMSRSRVYQWCTWFGEGRTSVDDQPKSGRPKTSTNEQNITRVVRLIKCDRRMKIREIALKLEIPKITVHEIVHDTFGYRKVSAR</sequence>
<feature type="region of interest" description="Disordered" evidence="1">
    <location>
        <begin position="34"/>
        <end position="53"/>
    </location>
</feature>
<proteinExistence type="predicted"/>
<evidence type="ECO:0000313" key="2">
    <source>
        <dbReference type="EMBL" id="GFR83720.1"/>
    </source>
</evidence>
<protein>
    <submittedName>
        <fullName evidence="2">Histone-lysine N-methyltransferase SETMAR</fullName>
    </submittedName>
</protein>
<name>A0AAV4GH66_9GAST</name>
<keyword evidence="3" id="KW-1185">Reference proteome</keyword>
<dbReference type="Proteomes" id="UP000762676">
    <property type="component" value="Unassembled WGS sequence"/>
</dbReference>
<evidence type="ECO:0000313" key="3">
    <source>
        <dbReference type="Proteomes" id="UP000762676"/>
    </source>
</evidence>
<accession>A0AAV4GH66</accession>
<dbReference type="AlphaFoldDB" id="A0AAV4GH66"/>
<organism evidence="2 3">
    <name type="scientific">Elysia marginata</name>
    <dbReference type="NCBI Taxonomy" id="1093978"/>
    <lineage>
        <taxon>Eukaryota</taxon>
        <taxon>Metazoa</taxon>
        <taxon>Spiralia</taxon>
        <taxon>Lophotrochozoa</taxon>
        <taxon>Mollusca</taxon>
        <taxon>Gastropoda</taxon>
        <taxon>Heterobranchia</taxon>
        <taxon>Euthyneura</taxon>
        <taxon>Panpulmonata</taxon>
        <taxon>Sacoglossa</taxon>
        <taxon>Placobranchoidea</taxon>
        <taxon>Plakobranchidae</taxon>
        <taxon>Elysia</taxon>
    </lineage>
</organism>
<dbReference type="PANTHER" id="PTHR46060:SF1">
    <property type="entry name" value="MARINER MOS1 TRANSPOSASE-LIKE PROTEIN"/>
    <property type="match status" value="1"/>
</dbReference>
<reference evidence="2 3" key="1">
    <citation type="journal article" date="2021" name="Elife">
        <title>Chloroplast acquisition without the gene transfer in kleptoplastic sea slugs, Plakobranchus ocellatus.</title>
        <authorList>
            <person name="Maeda T."/>
            <person name="Takahashi S."/>
            <person name="Yoshida T."/>
            <person name="Shimamura S."/>
            <person name="Takaki Y."/>
            <person name="Nagai Y."/>
            <person name="Toyoda A."/>
            <person name="Suzuki Y."/>
            <person name="Arimoto A."/>
            <person name="Ishii H."/>
            <person name="Satoh N."/>
            <person name="Nishiyama T."/>
            <person name="Hasebe M."/>
            <person name="Maruyama T."/>
            <person name="Minagawa J."/>
            <person name="Obokata J."/>
            <person name="Shigenobu S."/>
        </authorList>
    </citation>
    <scope>NUCLEOTIDE SEQUENCE [LARGE SCALE GENOMIC DNA]</scope>
</reference>
<dbReference type="InterPro" id="IPR052709">
    <property type="entry name" value="Transposase-MT_Hybrid"/>
</dbReference>